<dbReference type="EMBL" id="ABGD02000014">
    <property type="protein sequence ID" value="EDS11256.1"/>
    <property type="molecule type" value="Genomic_DNA"/>
</dbReference>
<dbReference type="Proteomes" id="UP000003803">
    <property type="component" value="Unassembled WGS sequence"/>
</dbReference>
<protein>
    <recommendedName>
        <fullName evidence="3">SprT-like domain-containing protein</fullName>
    </recommendedName>
</protein>
<evidence type="ECO:0000313" key="2">
    <source>
        <dbReference type="Proteomes" id="UP000003803"/>
    </source>
</evidence>
<keyword evidence="2" id="KW-1185">Reference proteome</keyword>
<dbReference type="RefSeq" id="WP_006875171.1">
    <property type="nucleotide sequence ID" value="NZ_DS544183.1"/>
</dbReference>
<gene>
    <name evidence="1" type="ORF">ANACOL_01876</name>
</gene>
<sequence>MKLNIMGSEWTIEERSEKGDSRLNDCDGYADWTTREIVIEREIIGTLEDMECYIRKVKRHEIVHAFLFECGLHECSGNTEAWAMNETMVDWLARIGPKIYEAWKVAGAV</sequence>
<proteinExistence type="predicted"/>
<reference evidence="1" key="2">
    <citation type="submission" date="2013-09" db="EMBL/GenBank/DDBJ databases">
        <title>Draft genome sequence of Anaerotruncus colihominis(DSM 17241).</title>
        <authorList>
            <person name="Sudarsanam P."/>
            <person name="Ley R."/>
            <person name="Guruge J."/>
            <person name="Turnbaugh P.J."/>
            <person name="Mahowald M."/>
            <person name="Liep D."/>
            <person name="Gordon J."/>
        </authorList>
    </citation>
    <scope>NUCLEOTIDE SEQUENCE</scope>
    <source>
        <strain evidence="1">DSM 17241</strain>
    </source>
</reference>
<comment type="caution">
    <text evidence="1">The sequence shown here is derived from an EMBL/GenBank/DDBJ whole genome shotgun (WGS) entry which is preliminary data.</text>
</comment>
<reference evidence="1" key="1">
    <citation type="submission" date="2007-11" db="EMBL/GenBank/DDBJ databases">
        <authorList>
            <person name="Fulton L."/>
            <person name="Clifton S."/>
            <person name="Fulton B."/>
            <person name="Xu J."/>
            <person name="Minx P."/>
            <person name="Pepin K.H."/>
            <person name="Johnson M."/>
            <person name="Thiruvilangam P."/>
            <person name="Bhonagiri V."/>
            <person name="Nash W.E."/>
            <person name="Mardis E.R."/>
            <person name="Wilson R.K."/>
        </authorList>
    </citation>
    <scope>NUCLEOTIDE SEQUENCE [LARGE SCALE GENOMIC DNA]</scope>
    <source>
        <strain evidence="1">DSM 17241</strain>
    </source>
</reference>
<dbReference type="eggNOG" id="ENOG5032YRQ">
    <property type="taxonomic scope" value="Bacteria"/>
</dbReference>
<evidence type="ECO:0000313" key="1">
    <source>
        <dbReference type="EMBL" id="EDS11256.1"/>
    </source>
</evidence>
<organism evidence="1 2">
    <name type="scientific">Anaerotruncus colihominis DSM 17241</name>
    <dbReference type="NCBI Taxonomy" id="445972"/>
    <lineage>
        <taxon>Bacteria</taxon>
        <taxon>Bacillati</taxon>
        <taxon>Bacillota</taxon>
        <taxon>Clostridia</taxon>
        <taxon>Eubacteriales</taxon>
        <taxon>Oscillospiraceae</taxon>
        <taxon>Anaerotruncus</taxon>
    </lineage>
</organism>
<evidence type="ECO:0008006" key="3">
    <source>
        <dbReference type="Google" id="ProtNLM"/>
    </source>
</evidence>
<name>B0PAS6_9FIRM</name>
<dbReference type="AlphaFoldDB" id="B0PAS6"/>
<accession>B0PAS6</accession>
<dbReference type="HOGENOM" id="CLU_152453_0_0_9"/>